<keyword evidence="2" id="KW-1185">Reference proteome</keyword>
<organism evidence="1 2">
    <name type="scientific">Amanita muscaria (strain Koide BX008)</name>
    <dbReference type="NCBI Taxonomy" id="946122"/>
    <lineage>
        <taxon>Eukaryota</taxon>
        <taxon>Fungi</taxon>
        <taxon>Dikarya</taxon>
        <taxon>Basidiomycota</taxon>
        <taxon>Agaricomycotina</taxon>
        <taxon>Agaricomycetes</taxon>
        <taxon>Agaricomycetidae</taxon>
        <taxon>Agaricales</taxon>
        <taxon>Pluteineae</taxon>
        <taxon>Amanitaceae</taxon>
        <taxon>Amanita</taxon>
    </lineage>
</organism>
<proteinExistence type="predicted"/>
<dbReference type="EMBL" id="KN818222">
    <property type="protein sequence ID" value="KIL71637.1"/>
    <property type="molecule type" value="Genomic_DNA"/>
</dbReference>
<dbReference type="AlphaFoldDB" id="A0A0C2XB44"/>
<dbReference type="InParanoid" id="A0A0C2XB44"/>
<name>A0A0C2XB44_AMAMK</name>
<dbReference type="Proteomes" id="UP000054549">
    <property type="component" value="Unassembled WGS sequence"/>
</dbReference>
<reference evidence="1 2" key="1">
    <citation type="submission" date="2014-04" db="EMBL/GenBank/DDBJ databases">
        <title>Evolutionary Origins and Diversification of the Mycorrhizal Mutualists.</title>
        <authorList>
            <consortium name="DOE Joint Genome Institute"/>
            <consortium name="Mycorrhizal Genomics Consortium"/>
            <person name="Kohler A."/>
            <person name="Kuo A."/>
            <person name="Nagy L.G."/>
            <person name="Floudas D."/>
            <person name="Copeland A."/>
            <person name="Barry K.W."/>
            <person name="Cichocki N."/>
            <person name="Veneault-Fourrey C."/>
            <person name="LaButti K."/>
            <person name="Lindquist E.A."/>
            <person name="Lipzen A."/>
            <person name="Lundell T."/>
            <person name="Morin E."/>
            <person name="Murat C."/>
            <person name="Riley R."/>
            <person name="Ohm R."/>
            <person name="Sun H."/>
            <person name="Tunlid A."/>
            <person name="Henrissat B."/>
            <person name="Grigoriev I.V."/>
            <person name="Hibbett D.S."/>
            <person name="Martin F."/>
        </authorList>
    </citation>
    <scope>NUCLEOTIDE SEQUENCE [LARGE SCALE GENOMIC DNA]</scope>
    <source>
        <strain evidence="1 2">Koide BX008</strain>
    </source>
</reference>
<dbReference type="HOGENOM" id="CLU_1128808_0_0_1"/>
<protein>
    <submittedName>
        <fullName evidence="1">Uncharacterized protein</fullName>
    </submittedName>
</protein>
<evidence type="ECO:0000313" key="1">
    <source>
        <dbReference type="EMBL" id="KIL71637.1"/>
    </source>
</evidence>
<gene>
    <name evidence="1" type="ORF">M378DRAFT_235370</name>
</gene>
<sequence>MTRQSNLTLLTEAHNSEVIQVNPVNKKKKNAGGASTIVTPSAATGAIPSAATGAAEPESGITELENKLFALNVETQAFTQALKEEQLSWMNGQNALLQRLNVLETEQLSSMNGQNALLQRLNALETDHREMKPIVVRLHRRILLDEARGKMHRRNTFTQQYRPNWNMSQLLSRVQRDDLDARHLSESSLRMILDNNNSIRRLGNDMAHPASDAEKRFAVEADVDLSQAMRTDLKDVYDYASNGTSA</sequence>
<accession>A0A0C2XB44</accession>
<evidence type="ECO:0000313" key="2">
    <source>
        <dbReference type="Proteomes" id="UP000054549"/>
    </source>
</evidence>